<dbReference type="SUPFAM" id="SSF57756">
    <property type="entry name" value="Retrovirus zinc finger-like domains"/>
    <property type="match status" value="1"/>
</dbReference>
<sequence length="140" mass="15988">MTEGIGGSQRLGYTGDITNPVAIHTFIESDLTRKLGGQTQHLRRDHFGTGQVKKVTKTTKSSPKRHCSNCGRTGHSKNKCPRSRRTKKVNNTHIVDYEESESDEETDEETEEELTEEEEEEDESQNCFSVKKKLVNVEFW</sequence>
<gene>
    <name evidence="4" type="ORF">RirG_171080</name>
</gene>
<keyword evidence="5" id="KW-1185">Reference proteome</keyword>
<dbReference type="PROSITE" id="PS50158">
    <property type="entry name" value="ZF_CCHC"/>
    <property type="match status" value="1"/>
</dbReference>
<feature type="compositionally biased region" description="Basic residues" evidence="2">
    <location>
        <begin position="74"/>
        <end position="90"/>
    </location>
</feature>
<dbReference type="Gene3D" id="4.10.470.10">
    <property type="entry name" value="Ricin (A Subunit), domain 2"/>
    <property type="match status" value="1"/>
</dbReference>
<dbReference type="GO" id="GO:0003676">
    <property type="term" value="F:nucleic acid binding"/>
    <property type="evidence" value="ECO:0007669"/>
    <property type="project" value="InterPro"/>
</dbReference>
<feature type="domain" description="CCHC-type" evidence="3">
    <location>
        <begin position="67"/>
        <end position="82"/>
    </location>
</feature>
<reference evidence="4 5" key="1">
    <citation type="submission" date="2014-02" db="EMBL/GenBank/DDBJ databases">
        <title>Single nucleus genome sequencing reveals high similarity among nuclei of an endomycorrhizal fungus.</title>
        <authorList>
            <person name="Lin K."/>
            <person name="Geurts R."/>
            <person name="Zhang Z."/>
            <person name="Limpens E."/>
            <person name="Saunders D.G."/>
            <person name="Mu D."/>
            <person name="Pang E."/>
            <person name="Cao H."/>
            <person name="Cha H."/>
            <person name="Lin T."/>
            <person name="Zhou Q."/>
            <person name="Shang Y."/>
            <person name="Li Y."/>
            <person name="Ivanov S."/>
            <person name="Sharma T."/>
            <person name="Velzen R.V."/>
            <person name="Ruijter N.D."/>
            <person name="Aanen D.K."/>
            <person name="Win J."/>
            <person name="Kamoun S."/>
            <person name="Bisseling T."/>
            <person name="Huang S."/>
        </authorList>
    </citation>
    <scope>NUCLEOTIDE SEQUENCE [LARGE SCALE GENOMIC DNA]</scope>
    <source>
        <strain evidence="5">DAOM197198w</strain>
    </source>
</reference>
<evidence type="ECO:0000259" key="3">
    <source>
        <dbReference type="PROSITE" id="PS50158"/>
    </source>
</evidence>
<keyword evidence="1" id="KW-0479">Metal-binding</keyword>
<dbReference type="AlphaFoldDB" id="A0A015K240"/>
<dbReference type="EMBL" id="JEMT01025588">
    <property type="protein sequence ID" value="EXX61454.1"/>
    <property type="molecule type" value="Genomic_DNA"/>
</dbReference>
<evidence type="ECO:0000313" key="4">
    <source>
        <dbReference type="EMBL" id="EXX61454.1"/>
    </source>
</evidence>
<dbReference type="Proteomes" id="UP000022910">
    <property type="component" value="Unassembled WGS sequence"/>
</dbReference>
<comment type="caution">
    <text evidence="4">The sequence shown here is derived from an EMBL/GenBank/DDBJ whole genome shotgun (WGS) entry which is preliminary data.</text>
</comment>
<evidence type="ECO:0000256" key="2">
    <source>
        <dbReference type="SAM" id="MobiDB-lite"/>
    </source>
</evidence>
<feature type="compositionally biased region" description="Acidic residues" evidence="2">
    <location>
        <begin position="97"/>
        <end position="124"/>
    </location>
</feature>
<dbReference type="InterPro" id="IPR001878">
    <property type="entry name" value="Znf_CCHC"/>
</dbReference>
<evidence type="ECO:0000256" key="1">
    <source>
        <dbReference type="PROSITE-ProRule" id="PRU00047"/>
    </source>
</evidence>
<dbReference type="InterPro" id="IPR036875">
    <property type="entry name" value="Znf_CCHC_sf"/>
</dbReference>
<dbReference type="GO" id="GO:0008270">
    <property type="term" value="F:zinc ion binding"/>
    <property type="evidence" value="ECO:0007669"/>
    <property type="project" value="UniProtKB-KW"/>
</dbReference>
<dbReference type="STRING" id="1432141.A0A015K240"/>
<protein>
    <recommendedName>
        <fullName evidence="3">CCHC-type domain-containing protein</fullName>
    </recommendedName>
</protein>
<evidence type="ECO:0000313" key="5">
    <source>
        <dbReference type="Proteomes" id="UP000022910"/>
    </source>
</evidence>
<keyword evidence="1" id="KW-0862">Zinc</keyword>
<dbReference type="HOGENOM" id="CLU_1836223_0_0_1"/>
<dbReference type="InterPro" id="IPR016139">
    <property type="entry name" value="Ribosome_inactivat_prot_sub2"/>
</dbReference>
<organism evidence="4 5">
    <name type="scientific">Rhizophagus irregularis (strain DAOM 197198w)</name>
    <name type="common">Glomus intraradices</name>
    <dbReference type="NCBI Taxonomy" id="1432141"/>
    <lineage>
        <taxon>Eukaryota</taxon>
        <taxon>Fungi</taxon>
        <taxon>Fungi incertae sedis</taxon>
        <taxon>Mucoromycota</taxon>
        <taxon>Glomeromycotina</taxon>
        <taxon>Glomeromycetes</taxon>
        <taxon>Glomerales</taxon>
        <taxon>Glomeraceae</taxon>
        <taxon>Rhizophagus</taxon>
    </lineage>
</organism>
<accession>A0A015K240</accession>
<name>A0A015K240_RHIIW</name>
<keyword evidence="1" id="KW-0863">Zinc-finger</keyword>
<feature type="compositionally biased region" description="Basic residues" evidence="2">
    <location>
        <begin position="54"/>
        <end position="67"/>
    </location>
</feature>
<proteinExistence type="predicted"/>
<feature type="region of interest" description="Disordered" evidence="2">
    <location>
        <begin position="37"/>
        <end position="127"/>
    </location>
</feature>